<dbReference type="SMART" id="SM01126">
    <property type="entry name" value="DDE_Tnp_IS1595"/>
    <property type="match status" value="1"/>
</dbReference>
<dbReference type="InterPro" id="IPR024445">
    <property type="entry name" value="Tnp_ISXO2-like"/>
</dbReference>
<dbReference type="InterPro" id="IPR036291">
    <property type="entry name" value="NAD(P)-bd_dom_sf"/>
</dbReference>
<dbReference type="InterPro" id="IPR003869">
    <property type="entry name" value="Polysac_CapD-like"/>
</dbReference>
<dbReference type="Gene3D" id="3.40.50.720">
    <property type="entry name" value="NAD(P)-binding Rossmann-like Domain"/>
    <property type="match status" value="1"/>
</dbReference>
<dbReference type="NCBIfam" id="NF033547">
    <property type="entry name" value="transpos_IS1595"/>
    <property type="match status" value="1"/>
</dbReference>
<protein>
    <recommendedName>
        <fullName evidence="1">ISXO2-like transposase domain-containing protein</fullName>
    </recommendedName>
</protein>
<organism evidence="2">
    <name type="scientific">marine metagenome</name>
    <dbReference type="NCBI Taxonomy" id="408172"/>
    <lineage>
        <taxon>unclassified sequences</taxon>
        <taxon>metagenomes</taxon>
        <taxon>ecological metagenomes</taxon>
    </lineage>
</organism>
<dbReference type="PANTHER" id="PTHR47163">
    <property type="entry name" value="DDE_TNP_IS1595 DOMAIN-CONTAINING PROTEIN"/>
    <property type="match status" value="1"/>
</dbReference>
<name>A0A383CMS3_9ZZZZ</name>
<dbReference type="Pfam" id="PF02719">
    <property type="entry name" value="Polysacc_synt_2"/>
    <property type="match status" value="1"/>
</dbReference>
<evidence type="ECO:0000259" key="1">
    <source>
        <dbReference type="SMART" id="SM01126"/>
    </source>
</evidence>
<evidence type="ECO:0000313" key="2">
    <source>
        <dbReference type="EMBL" id="SVE33512.1"/>
    </source>
</evidence>
<dbReference type="PANTHER" id="PTHR47163:SF2">
    <property type="entry name" value="SI:DKEY-17M8.2"/>
    <property type="match status" value="1"/>
</dbReference>
<dbReference type="AlphaFoldDB" id="A0A383CMS3"/>
<gene>
    <name evidence="2" type="ORF">METZ01_LOCUS486366</name>
</gene>
<feature type="non-terminal residue" evidence="2">
    <location>
        <position position="1"/>
    </location>
</feature>
<accession>A0A383CMS3</accession>
<dbReference type="SUPFAM" id="SSF51735">
    <property type="entry name" value="NAD(P)-binding Rossmann-fold domains"/>
    <property type="match status" value="1"/>
</dbReference>
<dbReference type="EMBL" id="UINC01210171">
    <property type="protein sequence ID" value="SVE33512.1"/>
    <property type="molecule type" value="Genomic_DNA"/>
</dbReference>
<reference evidence="2" key="1">
    <citation type="submission" date="2018-05" db="EMBL/GenBank/DDBJ databases">
        <authorList>
            <person name="Lanie J.A."/>
            <person name="Ng W.-L."/>
            <person name="Kazmierczak K.M."/>
            <person name="Andrzejewski T.M."/>
            <person name="Davidsen T.M."/>
            <person name="Wayne K.J."/>
            <person name="Tettelin H."/>
            <person name="Glass J.I."/>
            <person name="Rusch D."/>
            <person name="Podicherti R."/>
            <person name="Tsui H.-C.T."/>
            <person name="Winkler M.E."/>
        </authorList>
    </citation>
    <scope>NUCLEOTIDE SEQUENCE</scope>
</reference>
<proteinExistence type="predicted"/>
<sequence>NNRIVIYDNFMRNSLKDKKLNDHSNLTIIEGDILDYEYLSKSMIDSEIIIHCAAIAGIDTVIKDPVLTMKVNMIGSANVLDAASYLKRLERLVCFSTSEVFGMLERQGRIFTAIVDNVTAETLMNEIINHAEKGSVFYTDKFKSYKSLKFYGKHISIDHGKEFGKGRRHINGLEGFWSFAKERLLKYHGVSKSYFHLYLKEMEFRYNYRKENIYHKLLKIHFGPFSA</sequence>
<feature type="domain" description="ISXO2-like transposase" evidence="1">
    <location>
        <begin position="85"/>
        <end position="207"/>
    </location>
</feature>
<dbReference type="Pfam" id="PF12762">
    <property type="entry name" value="DDE_Tnp_IS1595"/>
    <property type="match status" value="1"/>
</dbReference>
<dbReference type="InterPro" id="IPR053164">
    <property type="entry name" value="IS1016-like_transposase"/>
</dbReference>